<dbReference type="PANTHER" id="PTHR37038:SF14">
    <property type="entry name" value="TRANSCRIPTIONAL ACTIVATOR"/>
    <property type="match status" value="1"/>
</dbReference>
<accession>A0A6S6QZL5</accession>
<gene>
    <name evidence="1" type="ORF">acsn021_02910</name>
</gene>
<dbReference type="Pfam" id="PF01381">
    <property type="entry name" value="HTH_3"/>
    <property type="match status" value="1"/>
</dbReference>
<evidence type="ECO:0000313" key="2">
    <source>
        <dbReference type="Proteomes" id="UP000515561"/>
    </source>
</evidence>
<evidence type="ECO:0000313" key="1">
    <source>
        <dbReference type="EMBL" id="BCJ92722.1"/>
    </source>
</evidence>
<dbReference type="InterPro" id="IPR011990">
    <property type="entry name" value="TPR-like_helical_dom_sf"/>
</dbReference>
<dbReference type="AlphaFoldDB" id="A0A6S6QZL5"/>
<dbReference type="KEGG" id="acel:acsn021_02910"/>
<dbReference type="InterPro" id="IPR001387">
    <property type="entry name" value="Cro/C1-type_HTH"/>
</dbReference>
<sequence length="313" mass="36530">MHYEHFGMLLQELRKKHNMSREKLAENICTTKQIYRLEKGTSEPSIYLLHQLSIKFNMDLNEYYKMYFTKNTLVGLEGTKAINSAIESENLDLIKTLIEKYQGLEDFKQGHNLRHIYYGKALLSALSDKDYTTSLQYCFQGLLIECAAFQVDTIPDYTYSNTSLALINCTSQNYFAMDKQEEGMKVLQGLLAVLETHHIYPAYPMFQASPFAKKLYQTVLYNLSIHFFHHGDIKDSFLYVNKGIAFSTKEYSLKLLPELYEMKLKILYQEENFDEAKICYNHTLHLYKVTRKDVKLAALVDLAKSDYPEVLRN</sequence>
<dbReference type="EMBL" id="AP023367">
    <property type="protein sequence ID" value="BCJ92722.1"/>
    <property type="molecule type" value="Genomic_DNA"/>
</dbReference>
<dbReference type="PROSITE" id="PS50943">
    <property type="entry name" value="HTH_CROC1"/>
    <property type="match status" value="1"/>
</dbReference>
<proteinExistence type="predicted"/>
<dbReference type="RefSeq" id="WP_184093754.1">
    <property type="nucleotide sequence ID" value="NZ_AP023367.1"/>
</dbReference>
<dbReference type="GO" id="GO:0003677">
    <property type="term" value="F:DNA binding"/>
    <property type="evidence" value="ECO:0007669"/>
    <property type="project" value="InterPro"/>
</dbReference>
<dbReference type="Gene3D" id="1.25.40.10">
    <property type="entry name" value="Tetratricopeptide repeat domain"/>
    <property type="match status" value="1"/>
</dbReference>
<dbReference type="CDD" id="cd00093">
    <property type="entry name" value="HTH_XRE"/>
    <property type="match status" value="1"/>
</dbReference>
<reference evidence="1 2" key="1">
    <citation type="journal article" date="2016" name="Int. J. Syst. Evol. Microbiol.">
        <title>Descriptions of Anaerotaenia torta gen. nov., sp. nov. and Anaerocolumna cellulosilytica gen. nov., sp. nov. isolated from a methanogenic reactor of cattle waste.</title>
        <authorList>
            <person name="Uek A."/>
            <person name="Ohtaki Y."/>
            <person name="Kaku N."/>
            <person name="Ueki K."/>
        </authorList>
    </citation>
    <scope>NUCLEOTIDE SEQUENCE [LARGE SCALE GENOMIC DNA]</scope>
    <source>
        <strain evidence="1 2">SN021</strain>
    </source>
</reference>
<dbReference type="SMART" id="SM00530">
    <property type="entry name" value="HTH_XRE"/>
    <property type="match status" value="1"/>
</dbReference>
<dbReference type="SUPFAM" id="SSF47413">
    <property type="entry name" value="lambda repressor-like DNA-binding domains"/>
    <property type="match status" value="1"/>
</dbReference>
<dbReference type="PANTHER" id="PTHR37038">
    <property type="entry name" value="TRANSCRIPTIONAL REGULATOR-RELATED"/>
    <property type="match status" value="1"/>
</dbReference>
<name>A0A6S6QZL5_9FIRM</name>
<protein>
    <submittedName>
        <fullName evidence="1">Uncharacterized protein</fullName>
    </submittedName>
</protein>
<keyword evidence="2" id="KW-1185">Reference proteome</keyword>
<dbReference type="InterPro" id="IPR010982">
    <property type="entry name" value="Lambda_DNA-bd_dom_sf"/>
</dbReference>
<dbReference type="InterPro" id="IPR053163">
    <property type="entry name" value="HTH-type_regulator_Rgg"/>
</dbReference>
<organism evidence="1 2">
    <name type="scientific">Anaerocolumna cellulosilytica</name>
    <dbReference type="NCBI Taxonomy" id="433286"/>
    <lineage>
        <taxon>Bacteria</taxon>
        <taxon>Bacillati</taxon>
        <taxon>Bacillota</taxon>
        <taxon>Clostridia</taxon>
        <taxon>Lachnospirales</taxon>
        <taxon>Lachnospiraceae</taxon>
        <taxon>Anaerocolumna</taxon>
    </lineage>
</organism>
<dbReference type="Proteomes" id="UP000515561">
    <property type="component" value="Chromosome"/>
</dbReference>